<evidence type="ECO:0000313" key="3">
    <source>
        <dbReference type="Proteomes" id="UP000559256"/>
    </source>
</evidence>
<reference evidence="2 3" key="1">
    <citation type="journal article" date="2020" name="ISME J.">
        <title>Uncovering the hidden diversity of litter-decomposition mechanisms in mushroom-forming fungi.</title>
        <authorList>
            <person name="Floudas D."/>
            <person name="Bentzer J."/>
            <person name="Ahren D."/>
            <person name="Johansson T."/>
            <person name="Persson P."/>
            <person name="Tunlid A."/>
        </authorList>
    </citation>
    <scope>NUCLEOTIDE SEQUENCE [LARGE SCALE GENOMIC DNA]</scope>
    <source>
        <strain evidence="2 3">CBS 291.85</strain>
    </source>
</reference>
<dbReference type="EMBL" id="JAACJM010000131">
    <property type="protein sequence ID" value="KAF5343920.1"/>
    <property type="molecule type" value="Genomic_DNA"/>
</dbReference>
<name>A0A8H5CLI4_9AGAR</name>
<proteinExistence type="predicted"/>
<dbReference type="AlphaFoldDB" id="A0A8H5CLI4"/>
<feature type="compositionally biased region" description="Basic residues" evidence="1">
    <location>
        <begin position="116"/>
        <end position="125"/>
    </location>
</feature>
<protein>
    <submittedName>
        <fullName evidence="2">Uncharacterized protein</fullName>
    </submittedName>
</protein>
<feature type="region of interest" description="Disordered" evidence="1">
    <location>
        <begin position="89"/>
        <end position="139"/>
    </location>
</feature>
<accession>A0A8H5CLI4</accession>
<evidence type="ECO:0000313" key="2">
    <source>
        <dbReference type="EMBL" id="KAF5343920.1"/>
    </source>
</evidence>
<dbReference type="Proteomes" id="UP000559256">
    <property type="component" value="Unassembled WGS sequence"/>
</dbReference>
<sequence>MMNDTQYTNLPSNLSLVLVVKGQGTLPPILYTPAVPSTDHLSHLPTKPIDGKITPSTESGGEFKDADTQLTTKHTLPGESTLIPDEFYLSLEPPSDNEPIDEEQMVNRGTPDERSVKRRGGRGKLGKREERRHGSTMQL</sequence>
<evidence type="ECO:0000256" key="1">
    <source>
        <dbReference type="SAM" id="MobiDB-lite"/>
    </source>
</evidence>
<feature type="region of interest" description="Disordered" evidence="1">
    <location>
        <begin position="41"/>
        <end position="64"/>
    </location>
</feature>
<keyword evidence="3" id="KW-1185">Reference proteome</keyword>
<gene>
    <name evidence="2" type="ORF">D9758_012102</name>
</gene>
<comment type="caution">
    <text evidence="2">The sequence shown here is derived from an EMBL/GenBank/DDBJ whole genome shotgun (WGS) entry which is preliminary data.</text>
</comment>
<organism evidence="2 3">
    <name type="scientific">Tetrapyrgos nigripes</name>
    <dbReference type="NCBI Taxonomy" id="182062"/>
    <lineage>
        <taxon>Eukaryota</taxon>
        <taxon>Fungi</taxon>
        <taxon>Dikarya</taxon>
        <taxon>Basidiomycota</taxon>
        <taxon>Agaricomycotina</taxon>
        <taxon>Agaricomycetes</taxon>
        <taxon>Agaricomycetidae</taxon>
        <taxon>Agaricales</taxon>
        <taxon>Marasmiineae</taxon>
        <taxon>Marasmiaceae</taxon>
        <taxon>Tetrapyrgos</taxon>
    </lineage>
</organism>